<dbReference type="Proteomes" id="UP001062846">
    <property type="component" value="Chromosome 4"/>
</dbReference>
<sequence length="149" mass="17661">MGDITVDFFQETLKQLITSSKLGLTIDEKRQLQSLQDEIEYLREFLKITEKKRNKHSKLMELVMQIRDMVFEAENIIELFVDRDFKRPNQLLQVDHPSPDLESVKKKIKTLMTMVKKIYDMKMYDINEVAVKIPKHSSTESEGIDTYFQ</sequence>
<keyword evidence="2" id="KW-1185">Reference proteome</keyword>
<protein>
    <submittedName>
        <fullName evidence="1">Uncharacterized protein</fullName>
    </submittedName>
</protein>
<evidence type="ECO:0000313" key="1">
    <source>
        <dbReference type="EMBL" id="KAI8558116.1"/>
    </source>
</evidence>
<comment type="caution">
    <text evidence="1">The sequence shown here is derived from an EMBL/GenBank/DDBJ whole genome shotgun (WGS) entry which is preliminary data.</text>
</comment>
<name>A0ACC0NXW1_RHOML</name>
<gene>
    <name evidence="1" type="ORF">RHMOL_Rhmol04G0064100</name>
</gene>
<proteinExistence type="predicted"/>
<dbReference type="EMBL" id="CM046391">
    <property type="protein sequence ID" value="KAI8558116.1"/>
    <property type="molecule type" value="Genomic_DNA"/>
</dbReference>
<organism evidence="1 2">
    <name type="scientific">Rhododendron molle</name>
    <name type="common">Chinese azalea</name>
    <name type="synonym">Azalea mollis</name>
    <dbReference type="NCBI Taxonomy" id="49168"/>
    <lineage>
        <taxon>Eukaryota</taxon>
        <taxon>Viridiplantae</taxon>
        <taxon>Streptophyta</taxon>
        <taxon>Embryophyta</taxon>
        <taxon>Tracheophyta</taxon>
        <taxon>Spermatophyta</taxon>
        <taxon>Magnoliopsida</taxon>
        <taxon>eudicotyledons</taxon>
        <taxon>Gunneridae</taxon>
        <taxon>Pentapetalae</taxon>
        <taxon>asterids</taxon>
        <taxon>Ericales</taxon>
        <taxon>Ericaceae</taxon>
        <taxon>Ericoideae</taxon>
        <taxon>Rhodoreae</taxon>
        <taxon>Rhododendron</taxon>
    </lineage>
</organism>
<evidence type="ECO:0000313" key="2">
    <source>
        <dbReference type="Proteomes" id="UP001062846"/>
    </source>
</evidence>
<accession>A0ACC0NXW1</accession>
<reference evidence="1" key="1">
    <citation type="submission" date="2022-02" db="EMBL/GenBank/DDBJ databases">
        <title>Plant Genome Project.</title>
        <authorList>
            <person name="Zhang R.-G."/>
        </authorList>
    </citation>
    <scope>NUCLEOTIDE SEQUENCE</scope>
    <source>
        <strain evidence="1">AT1</strain>
    </source>
</reference>